<name>A0A9W8UJZ0_AKAMU</name>
<dbReference type="RefSeq" id="XP_056051209.1">
    <property type="nucleotide sequence ID" value="XM_056194253.1"/>
</dbReference>
<evidence type="ECO:0000313" key="1">
    <source>
        <dbReference type="EMBL" id="KAJ4148268.1"/>
    </source>
</evidence>
<accession>A0A9W8UJZ0</accession>
<comment type="caution">
    <text evidence="1">The sequence shown here is derived from an EMBL/GenBank/DDBJ whole genome shotgun (WGS) entry which is preliminary data.</text>
</comment>
<evidence type="ECO:0000313" key="2">
    <source>
        <dbReference type="Proteomes" id="UP001144673"/>
    </source>
</evidence>
<sequence length="422" mass="46910">MAEVVGVVAAGVAFVEVIPKIISGTMKLRNMWEDFKEVPDSIKSLSVRIEFYALALKPMDLGVNSPTLDGGPWASSVGARIVVQCREAVEVLSKSVDDVSQELMSAKRMRRTVLKGKLVLKKDFWAKTEESLHRVASMLSVAMDLRIISSTDRVLDMVICLSQKNDQRGQVQDLDQVQEETHKIPNHQLLIRKPNAPVDEKQFALMSSHTGVSMIGSIGFDWTRSSDGSRRRGTPRSEGSLGCDKYYFQFKPPNWLTRRAWSIASALSTGGFDVKLRAYSVVPEDSPVIEYAKCGDIEGLLDLFDRKLASPFDVTEDGFSLLDFALLCAQTQIVAAMVDWGLDLSQFFDAERDFSGWQFVFVKARKSQSESLLQAIHEVALANNVYDDYADFWLQPCSEVLFTIPPPRALPSASPGSSFSFA</sequence>
<gene>
    <name evidence="1" type="ORF">LMH87_002747</name>
</gene>
<dbReference type="AlphaFoldDB" id="A0A9W8UJZ0"/>
<dbReference type="GeneID" id="80889906"/>
<reference evidence="1" key="1">
    <citation type="journal article" date="2023" name="Access Microbiol">
        <title>De-novo genome assembly for Akanthomyces muscarius, a biocontrol agent of insect agricultural pests.</title>
        <authorList>
            <person name="Erdos Z."/>
            <person name="Studholme D.J."/>
            <person name="Raymond B."/>
            <person name="Sharma M."/>
        </authorList>
    </citation>
    <scope>NUCLEOTIDE SEQUENCE</scope>
    <source>
        <strain evidence="1">Ve6</strain>
    </source>
</reference>
<dbReference type="EMBL" id="JAJHUN010000010">
    <property type="protein sequence ID" value="KAJ4148268.1"/>
    <property type="molecule type" value="Genomic_DNA"/>
</dbReference>
<organism evidence="1 2">
    <name type="scientific">Akanthomyces muscarius</name>
    <name type="common">Entomopathogenic fungus</name>
    <name type="synonym">Lecanicillium muscarium</name>
    <dbReference type="NCBI Taxonomy" id="2231603"/>
    <lineage>
        <taxon>Eukaryota</taxon>
        <taxon>Fungi</taxon>
        <taxon>Dikarya</taxon>
        <taxon>Ascomycota</taxon>
        <taxon>Pezizomycotina</taxon>
        <taxon>Sordariomycetes</taxon>
        <taxon>Hypocreomycetidae</taxon>
        <taxon>Hypocreales</taxon>
        <taxon>Cordycipitaceae</taxon>
        <taxon>Akanthomyces</taxon>
    </lineage>
</organism>
<dbReference type="KEGG" id="amus:LMH87_002747"/>
<protein>
    <submittedName>
        <fullName evidence="1">Uncharacterized protein</fullName>
    </submittedName>
</protein>
<proteinExistence type="predicted"/>
<keyword evidence="2" id="KW-1185">Reference proteome</keyword>
<dbReference type="Proteomes" id="UP001144673">
    <property type="component" value="Chromosome 3"/>
</dbReference>